<protein>
    <recommendedName>
        <fullName evidence="4">Secreted protein</fullName>
    </recommendedName>
</protein>
<dbReference type="AlphaFoldDB" id="A0AAD4L304"/>
<sequence length="106" mass="11161">MNQKTLIVLVTSLLSSSVLADIQFTVYNSTDCPSGGTIPHIVNQGCTPISEGFWSISVQYGLAPPTSACIATVFTDECSGDKLASLTENDTCYNLDAAAKSVAYNC</sequence>
<name>A0AAD4L304_9EURO</name>
<dbReference type="GeneID" id="70243779"/>
<organism evidence="2 3">
    <name type="scientific">Talaromyces proteolyticus</name>
    <dbReference type="NCBI Taxonomy" id="1131652"/>
    <lineage>
        <taxon>Eukaryota</taxon>
        <taxon>Fungi</taxon>
        <taxon>Dikarya</taxon>
        <taxon>Ascomycota</taxon>
        <taxon>Pezizomycotina</taxon>
        <taxon>Eurotiomycetes</taxon>
        <taxon>Eurotiomycetidae</taxon>
        <taxon>Eurotiales</taxon>
        <taxon>Trichocomaceae</taxon>
        <taxon>Talaromyces</taxon>
        <taxon>Talaromyces sect. Bacilispori</taxon>
    </lineage>
</organism>
<gene>
    <name evidence="2" type="ORF">BGW36DRAFT_354058</name>
</gene>
<dbReference type="EMBL" id="JAJTJA010000001">
    <property type="protein sequence ID" value="KAH8705660.1"/>
    <property type="molecule type" value="Genomic_DNA"/>
</dbReference>
<keyword evidence="3" id="KW-1185">Reference proteome</keyword>
<evidence type="ECO:0008006" key="4">
    <source>
        <dbReference type="Google" id="ProtNLM"/>
    </source>
</evidence>
<accession>A0AAD4L304</accession>
<evidence type="ECO:0000313" key="2">
    <source>
        <dbReference type="EMBL" id="KAH8705660.1"/>
    </source>
</evidence>
<feature type="chain" id="PRO_5041951941" description="Secreted protein" evidence="1">
    <location>
        <begin position="21"/>
        <end position="106"/>
    </location>
</feature>
<comment type="caution">
    <text evidence="2">The sequence shown here is derived from an EMBL/GenBank/DDBJ whole genome shotgun (WGS) entry which is preliminary data.</text>
</comment>
<feature type="signal peptide" evidence="1">
    <location>
        <begin position="1"/>
        <end position="20"/>
    </location>
</feature>
<keyword evidence="1" id="KW-0732">Signal</keyword>
<reference evidence="2" key="1">
    <citation type="submission" date="2021-12" db="EMBL/GenBank/DDBJ databases">
        <title>Convergent genome expansion in fungi linked to evolution of root-endophyte symbiosis.</title>
        <authorList>
            <consortium name="DOE Joint Genome Institute"/>
            <person name="Ke Y.-H."/>
            <person name="Bonito G."/>
            <person name="Liao H.-L."/>
            <person name="Looney B."/>
            <person name="Rojas-Flechas A."/>
            <person name="Nash J."/>
            <person name="Hameed K."/>
            <person name="Schadt C."/>
            <person name="Martin F."/>
            <person name="Crous P.W."/>
            <person name="Miettinen O."/>
            <person name="Magnuson J.K."/>
            <person name="Labbe J."/>
            <person name="Jacobson D."/>
            <person name="Doktycz M.J."/>
            <person name="Veneault-Fourrey C."/>
            <person name="Kuo A."/>
            <person name="Mondo S."/>
            <person name="Calhoun S."/>
            <person name="Riley R."/>
            <person name="Ohm R."/>
            <person name="LaButti K."/>
            <person name="Andreopoulos B."/>
            <person name="Pangilinan J."/>
            <person name="Nolan M."/>
            <person name="Tritt A."/>
            <person name="Clum A."/>
            <person name="Lipzen A."/>
            <person name="Daum C."/>
            <person name="Barry K."/>
            <person name="Grigoriev I.V."/>
            <person name="Vilgalys R."/>
        </authorList>
    </citation>
    <scope>NUCLEOTIDE SEQUENCE</scope>
    <source>
        <strain evidence="2">PMI_201</strain>
    </source>
</reference>
<evidence type="ECO:0000313" key="3">
    <source>
        <dbReference type="Proteomes" id="UP001201262"/>
    </source>
</evidence>
<proteinExistence type="predicted"/>
<dbReference type="Proteomes" id="UP001201262">
    <property type="component" value="Unassembled WGS sequence"/>
</dbReference>
<evidence type="ECO:0000256" key="1">
    <source>
        <dbReference type="SAM" id="SignalP"/>
    </source>
</evidence>
<dbReference type="RefSeq" id="XP_046078281.1">
    <property type="nucleotide sequence ID" value="XM_046213492.1"/>
</dbReference>